<proteinExistence type="predicted"/>
<dbReference type="EMBL" id="ML732228">
    <property type="protein sequence ID" value="KAB8073343.1"/>
    <property type="molecule type" value="Genomic_DNA"/>
</dbReference>
<sequence>MSPKSKSSPSLFLPPGLPPPTRELRSADSGLALPLSTRAIFNEIVHRLYTINEFTELVYEAVSPEKGSLICRSLAESKIINFNSLTGTLWIRVMPTELHDVHQRWVIHAYGKWLATGLINDDEYDLLDVGDFSGFTGAYTNSSKEPDLFLRPGTSDLPRIVMESGLSESWPRLHADQTCVKGTAEVWSRDAAGGLAIAQSIFPQPTNLAGGTDTFGLTKGQVFGQHMVPGQDPNAVLYLDLSKLRDYALERMGKWDLHRRKVRK</sequence>
<dbReference type="OrthoDB" id="76567at2759"/>
<dbReference type="Proteomes" id="UP000326565">
    <property type="component" value="Unassembled WGS sequence"/>
</dbReference>
<reference evidence="1 2" key="1">
    <citation type="submission" date="2019-04" db="EMBL/GenBank/DDBJ databases">
        <title>Friends and foes A comparative genomics study of 23 Aspergillus species from section Flavi.</title>
        <authorList>
            <consortium name="DOE Joint Genome Institute"/>
            <person name="Kjaerbolling I."/>
            <person name="Vesth T."/>
            <person name="Frisvad J.C."/>
            <person name="Nybo J.L."/>
            <person name="Theobald S."/>
            <person name="Kildgaard S."/>
            <person name="Isbrandt T."/>
            <person name="Kuo A."/>
            <person name="Sato A."/>
            <person name="Lyhne E.K."/>
            <person name="Kogle M.E."/>
            <person name="Wiebenga A."/>
            <person name="Kun R.S."/>
            <person name="Lubbers R.J."/>
            <person name="Makela M.R."/>
            <person name="Barry K."/>
            <person name="Chovatia M."/>
            <person name="Clum A."/>
            <person name="Daum C."/>
            <person name="Haridas S."/>
            <person name="He G."/>
            <person name="LaButti K."/>
            <person name="Lipzen A."/>
            <person name="Mondo S."/>
            <person name="Riley R."/>
            <person name="Salamov A."/>
            <person name="Simmons B.A."/>
            <person name="Magnuson J.K."/>
            <person name="Henrissat B."/>
            <person name="Mortensen U.H."/>
            <person name="Larsen T.O."/>
            <person name="Devries R.P."/>
            <person name="Grigoriev I.V."/>
            <person name="Machida M."/>
            <person name="Baker S.E."/>
            <person name="Andersen M.R."/>
        </authorList>
    </citation>
    <scope>NUCLEOTIDE SEQUENCE [LARGE SCALE GENOMIC DNA]</scope>
    <source>
        <strain evidence="1 2">CBS 151.66</strain>
    </source>
</reference>
<name>A0A5N5WXR7_9EURO</name>
<organism evidence="1 2">
    <name type="scientific">Aspergillus leporis</name>
    <dbReference type="NCBI Taxonomy" id="41062"/>
    <lineage>
        <taxon>Eukaryota</taxon>
        <taxon>Fungi</taxon>
        <taxon>Dikarya</taxon>
        <taxon>Ascomycota</taxon>
        <taxon>Pezizomycotina</taxon>
        <taxon>Eurotiomycetes</taxon>
        <taxon>Eurotiomycetidae</taxon>
        <taxon>Eurotiales</taxon>
        <taxon>Aspergillaceae</taxon>
        <taxon>Aspergillus</taxon>
        <taxon>Aspergillus subgen. Circumdati</taxon>
    </lineage>
</organism>
<evidence type="ECO:0000313" key="2">
    <source>
        <dbReference type="Proteomes" id="UP000326565"/>
    </source>
</evidence>
<evidence type="ECO:0000313" key="1">
    <source>
        <dbReference type="EMBL" id="KAB8073343.1"/>
    </source>
</evidence>
<accession>A0A5N5WXR7</accession>
<dbReference type="AlphaFoldDB" id="A0A5N5WXR7"/>
<gene>
    <name evidence="1" type="ORF">BDV29DRAFT_191782</name>
</gene>
<protein>
    <submittedName>
        <fullName evidence="1">Uncharacterized protein</fullName>
    </submittedName>
</protein>
<keyword evidence="2" id="KW-1185">Reference proteome</keyword>